<evidence type="ECO:0000256" key="2">
    <source>
        <dbReference type="ARBA" id="ARBA00023015"/>
    </source>
</evidence>
<dbReference type="SMART" id="SM00432">
    <property type="entry name" value="MADS"/>
    <property type="match status" value="1"/>
</dbReference>
<dbReference type="EMBL" id="AK377089">
    <property type="protein sequence ID" value="BAK08283.1"/>
    <property type="molecule type" value="mRNA"/>
</dbReference>
<keyword evidence="5" id="KW-0539">Nucleus</keyword>
<dbReference type="PROSITE" id="PS50066">
    <property type="entry name" value="MADS_BOX_2"/>
    <property type="match status" value="1"/>
</dbReference>
<evidence type="ECO:0000256" key="4">
    <source>
        <dbReference type="ARBA" id="ARBA00023163"/>
    </source>
</evidence>
<keyword evidence="4" id="KW-0804">Transcription</keyword>
<dbReference type="PANTHER" id="PTHR48019">
    <property type="entry name" value="SERUM RESPONSE FACTOR HOMOLOG"/>
    <property type="match status" value="1"/>
</dbReference>
<sequence>MGRKKIALKYIDNESRRRRTLETRRKNLASKAGKLSIMCNSKACVLVYGEEDAAPNMYSSHPGVVDLLNRYKTMPEGWFKTAVNQEDFLSKQLNKLQLEENKVRDPEIRILLHKAMLGSDLSGLKVDEHASVSSRLDEILKSMGESIAKISGQPPIVQPHAPYVPDNMNMGSSAMHQASLPAPYVTDNMDMGSPAMNHAPSSTPYVIENVDVGSRVMNRAPSPISYATDSMHMGFPAMYQVQPQQVGWLDTVRSGRDLDVVAHNGYSTNGQDGAGTSANGHDGAGTSANAGSSGGMKSWAVGFNWQSGGVDPEESSWNLFPPM</sequence>
<evidence type="ECO:0000259" key="7">
    <source>
        <dbReference type="PROSITE" id="PS50066"/>
    </source>
</evidence>
<keyword evidence="2" id="KW-0805">Transcription regulation</keyword>
<dbReference type="AlphaFoldDB" id="F2ELR1"/>
<name>F2ELR1_HORVV</name>
<dbReference type="GO" id="GO:0003677">
    <property type="term" value="F:DNA binding"/>
    <property type="evidence" value="ECO:0007669"/>
    <property type="project" value="UniProtKB-KW"/>
</dbReference>
<proteinExistence type="evidence at transcript level"/>
<keyword evidence="3" id="KW-0238">DNA-binding</keyword>
<dbReference type="InterPro" id="IPR036879">
    <property type="entry name" value="TF_MADSbox_sf"/>
</dbReference>
<evidence type="ECO:0000256" key="3">
    <source>
        <dbReference type="ARBA" id="ARBA00023125"/>
    </source>
</evidence>
<reference evidence="8" key="1">
    <citation type="journal article" date="2011" name="Plant Physiol.">
        <title>Comprehensive sequence analysis of 24,783 barley full-length cDNAs derived from 12 clone libraries.</title>
        <authorList>
            <person name="Matsumoto T."/>
            <person name="Tanaka T."/>
            <person name="Sakai H."/>
            <person name="Amano N."/>
            <person name="Kanamori H."/>
            <person name="Kurita K."/>
            <person name="Kikuta A."/>
            <person name="Kamiya K."/>
            <person name="Yamamoto M."/>
            <person name="Ikawa H."/>
            <person name="Fujii N."/>
            <person name="Hori K."/>
            <person name="Itoh T."/>
            <person name="Sato K."/>
        </authorList>
    </citation>
    <scope>NUCLEOTIDE SEQUENCE</scope>
    <source>
        <tissue evidence="8">Flower</tissue>
    </source>
</reference>
<accession>F2ELR1</accession>
<evidence type="ECO:0000313" key="8">
    <source>
        <dbReference type="EMBL" id="BAK08283.1"/>
    </source>
</evidence>
<evidence type="ECO:0000256" key="1">
    <source>
        <dbReference type="ARBA" id="ARBA00004123"/>
    </source>
</evidence>
<dbReference type="Pfam" id="PF00319">
    <property type="entry name" value="SRF-TF"/>
    <property type="match status" value="1"/>
</dbReference>
<dbReference type="SUPFAM" id="SSF55455">
    <property type="entry name" value="SRF-like"/>
    <property type="match status" value="1"/>
</dbReference>
<dbReference type="InterPro" id="IPR002100">
    <property type="entry name" value="TF_MADSbox"/>
</dbReference>
<feature type="compositionally biased region" description="Polar residues" evidence="6">
    <location>
        <begin position="265"/>
        <end position="279"/>
    </location>
</feature>
<evidence type="ECO:0000256" key="6">
    <source>
        <dbReference type="SAM" id="MobiDB-lite"/>
    </source>
</evidence>
<dbReference type="Gene3D" id="3.40.1810.10">
    <property type="entry name" value="Transcription factor, MADS-box"/>
    <property type="match status" value="1"/>
</dbReference>
<organism evidence="8">
    <name type="scientific">Hordeum vulgare subsp. vulgare</name>
    <name type="common">Domesticated barley</name>
    <dbReference type="NCBI Taxonomy" id="112509"/>
    <lineage>
        <taxon>Eukaryota</taxon>
        <taxon>Viridiplantae</taxon>
        <taxon>Streptophyta</taxon>
        <taxon>Embryophyta</taxon>
        <taxon>Tracheophyta</taxon>
        <taxon>Spermatophyta</taxon>
        <taxon>Magnoliopsida</taxon>
        <taxon>Liliopsida</taxon>
        <taxon>Poales</taxon>
        <taxon>Poaceae</taxon>
        <taxon>BOP clade</taxon>
        <taxon>Pooideae</taxon>
        <taxon>Triticodae</taxon>
        <taxon>Triticeae</taxon>
        <taxon>Hordeinae</taxon>
        <taxon>Hordeum</taxon>
    </lineage>
</organism>
<protein>
    <submittedName>
        <fullName evidence="8">Predicted protein</fullName>
    </submittedName>
</protein>
<dbReference type="GO" id="GO:0046983">
    <property type="term" value="F:protein dimerization activity"/>
    <property type="evidence" value="ECO:0007669"/>
    <property type="project" value="InterPro"/>
</dbReference>
<dbReference type="GO" id="GO:0005634">
    <property type="term" value="C:nucleus"/>
    <property type="evidence" value="ECO:0007669"/>
    <property type="project" value="UniProtKB-SubCell"/>
</dbReference>
<comment type="subcellular location">
    <subcellularLocation>
        <location evidence="1">Nucleus</location>
    </subcellularLocation>
</comment>
<dbReference type="InterPro" id="IPR050142">
    <property type="entry name" value="MADS-box/MEF2_TF"/>
</dbReference>
<evidence type="ECO:0000256" key="5">
    <source>
        <dbReference type="ARBA" id="ARBA00023242"/>
    </source>
</evidence>
<feature type="domain" description="MADS-box" evidence="7">
    <location>
        <begin position="1"/>
        <end position="61"/>
    </location>
</feature>
<feature type="region of interest" description="Disordered" evidence="6">
    <location>
        <begin position="264"/>
        <end position="294"/>
    </location>
</feature>